<evidence type="ECO:0000256" key="13">
    <source>
        <dbReference type="SAM" id="Phobius"/>
    </source>
</evidence>
<evidence type="ECO:0000256" key="4">
    <source>
        <dbReference type="ARBA" id="ARBA00022692"/>
    </source>
</evidence>
<dbReference type="PANTHER" id="PTHR12428:SF65">
    <property type="entry name" value="CYTOCHROME C OXIDASE ASSEMBLY PROTEIN COX18, MITOCHONDRIAL"/>
    <property type="match status" value="1"/>
</dbReference>
<evidence type="ECO:0000256" key="9">
    <source>
        <dbReference type="ARBA" id="ARBA00031538"/>
    </source>
</evidence>
<name>A0ABP3HGI4_9ACTN</name>
<comment type="caution">
    <text evidence="15">The sequence shown here is derived from an EMBL/GenBank/DDBJ whole genome shotgun (WGS) entry which is preliminary data.</text>
</comment>
<dbReference type="PANTHER" id="PTHR12428">
    <property type="entry name" value="OXA1"/>
    <property type="match status" value="1"/>
</dbReference>
<evidence type="ECO:0000256" key="1">
    <source>
        <dbReference type="ARBA" id="ARBA00004141"/>
    </source>
</evidence>
<gene>
    <name evidence="15" type="primary">yidC_2</name>
    <name evidence="15" type="ORF">GCM10010151_69970</name>
</gene>
<comment type="subcellular location">
    <subcellularLocation>
        <location evidence="1 12">Membrane</location>
        <topology evidence="1 12">Multi-pass membrane protein</topology>
    </subcellularLocation>
</comment>
<comment type="function">
    <text evidence="7">Required for the insertion and/or proper folding and/or complex formation of integral membrane proteins into the membrane. Involved in integration of membrane proteins that insert both dependently and independently of the Sec translocase complex, as well as at least some lipoproteins. Aids folding of multispanning membrane proteins.</text>
</comment>
<comment type="subunit">
    <text evidence="8">Interacts with the Sec translocase complex via SecD. Specifically interacts with transmembrane segments of nascent integral membrane proteins during membrane integration.</text>
</comment>
<sequence>MLAVLDGPVRVAYDLVTGLASALHPLTGDLSAALAIVVFTAGVRLAPHPLTRRQAAADRARRRLAPQVGALRERHRDDPLRAQQEVTALYRAEGTSAFAGIGPALVQMPVFAVVYRLFLSPAVGGHANLLLADTLFGVPLGSRWLTSAGAFGPHGLVFLALFVLLAAVAWWASRRMHTGQAIPAGPAGRVMRLLPFGTVAIAAYVPLAAGLYLLTSTAWSTAERALLWRGGASG</sequence>
<dbReference type="InterPro" id="IPR001708">
    <property type="entry name" value="YidC/ALB3/OXA1/COX18"/>
</dbReference>
<evidence type="ECO:0000256" key="6">
    <source>
        <dbReference type="ARBA" id="ARBA00023136"/>
    </source>
</evidence>
<accession>A0ABP3HGI4</accession>
<comment type="similarity">
    <text evidence="2">Belongs to the OXA1/ALB3/YidC family. Type 1 subfamily.</text>
</comment>
<dbReference type="RefSeq" id="WP_252805019.1">
    <property type="nucleotide sequence ID" value="NZ_BAAABM010000069.1"/>
</dbReference>
<feature type="domain" description="Membrane insertase YidC/Oxa/ALB C-terminal" evidence="14">
    <location>
        <begin position="33"/>
        <end position="225"/>
    </location>
</feature>
<feature type="transmembrane region" description="Helical" evidence="13">
    <location>
        <begin position="151"/>
        <end position="172"/>
    </location>
</feature>
<evidence type="ECO:0000256" key="11">
    <source>
        <dbReference type="ARBA" id="ARBA00033342"/>
    </source>
</evidence>
<dbReference type="InterPro" id="IPR028055">
    <property type="entry name" value="YidC/Oxa/ALB_C"/>
</dbReference>
<feature type="transmembrane region" description="Helical" evidence="13">
    <location>
        <begin position="193"/>
        <end position="214"/>
    </location>
</feature>
<dbReference type="EMBL" id="BAAABM010000069">
    <property type="protein sequence ID" value="GAA0370049.1"/>
    <property type="molecule type" value="Genomic_DNA"/>
</dbReference>
<dbReference type="NCBIfam" id="TIGR03592">
    <property type="entry name" value="yidC_oxa1_cterm"/>
    <property type="match status" value="1"/>
</dbReference>
<evidence type="ECO:0000256" key="7">
    <source>
        <dbReference type="ARBA" id="ARBA00025034"/>
    </source>
</evidence>
<protein>
    <recommendedName>
        <fullName evidence="3">Membrane protein insertase YidC</fullName>
    </recommendedName>
    <alternativeName>
        <fullName evidence="11">Foldase YidC</fullName>
    </alternativeName>
    <alternativeName>
        <fullName evidence="10">Membrane integrase YidC</fullName>
    </alternativeName>
    <alternativeName>
        <fullName evidence="9">Membrane protein YidC</fullName>
    </alternativeName>
</protein>
<keyword evidence="5 13" id="KW-1133">Transmembrane helix</keyword>
<organism evidence="15 16">
    <name type="scientific">Actinoallomurus spadix</name>
    <dbReference type="NCBI Taxonomy" id="79912"/>
    <lineage>
        <taxon>Bacteria</taxon>
        <taxon>Bacillati</taxon>
        <taxon>Actinomycetota</taxon>
        <taxon>Actinomycetes</taxon>
        <taxon>Streptosporangiales</taxon>
        <taxon>Thermomonosporaceae</taxon>
        <taxon>Actinoallomurus</taxon>
    </lineage>
</organism>
<evidence type="ECO:0000256" key="8">
    <source>
        <dbReference type="ARBA" id="ARBA00026028"/>
    </source>
</evidence>
<evidence type="ECO:0000256" key="12">
    <source>
        <dbReference type="RuleBase" id="RU003945"/>
    </source>
</evidence>
<evidence type="ECO:0000256" key="5">
    <source>
        <dbReference type="ARBA" id="ARBA00022989"/>
    </source>
</evidence>
<evidence type="ECO:0000256" key="3">
    <source>
        <dbReference type="ARBA" id="ARBA00015325"/>
    </source>
</evidence>
<reference evidence="16" key="1">
    <citation type="journal article" date="2019" name="Int. J. Syst. Evol. Microbiol.">
        <title>The Global Catalogue of Microorganisms (GCM) 10K type strain sequencing project: providing services to taxonomists for standard genome sequencing and annotation.</title>
        <authorList>
            <consortium name="The Broad Institute Genomics Platform"/>
            <consortium name="The Broad Institute Genome Sequencing Center for Infectious Disease"/>
            <person name="Wu L."/>
            <person name="Ma J."/>
        </authorList>
    </citation>
    <scope>NUCLEOTIDE SEQUENCE [LARGE SCALE GENOMIC DNA]</scope>
    <source>
        <strain evidence="16">JCM 3146</strain>
    </source>
</reference>
<evidence type="ECO:0000259" key="14">
    <source>
        <dbReference type="Pfam" id="PF02096"/>
    </source>
</evidence>
<feature type="transmembrane region" description="Helical" evidence="13">
    <location>
        <begin position="30"/>
        <end position="46"/>
    </location>
</feature>
<evidence type="ECO:0000313" key="16">
    <source>
        <dbReference type="Proteomes" id="UP001501822"/>
    </source>
</evidence>
<evidence type="ECO:0000256" key="10">
    <source>
        <dbReference type="ARBA" id="ARBA00033245"/>
    </source>
</evidence>
<evidence type="ECO:0000256" key="2">
    <source>
        <dbReference type="ARBA" id="ARBA00010527"/>
    </source>
</evidence>
<dbReference type="Proteomes" id="UP001501822">
    <property type="component" value="Unassembled WGS sequence"/>
</dbReference>
<keyword evidence="16" id="KW-1185">Reference proteome</keyword>
<keyword evidence="4 12" id="KW-0812">Transmembrane</keyword>
<evidence type="ECO:0000313" key="15">
    <source>
        <dbReference type="EMBL" id="GAA0370049.1"/>
    </source>
</evidence>
<proteinExistence type="inferred from homology"/>
<dbReference type="Pfam" id="PF02096">
    <property type="entry name" value="60KD_IMP"/>
    <property type="match status" value="1"/>
</dbReference>
<keyword evidence="6 13" id="KW-0472">Membrane</keyword>